<dbReference type="EMBL" id="QYRP01000002">
    <property type="protein sequence ID" value="RJS46567.1"/>
    <property type="molecule type" value="Genomic_DNA"/>
</dbReference>
<keyword evidence="2 4" id="KW-0238">DNA-binding</keyword>
<dbReference type="Gene3D" id="1.10.357.10">
    <property type="entry name" value="Tetracycline Repressor, domain 2"/>
    <property type="match status" value="1"/>
</dbReference>
<feature type="region of interest" description="Disordered" evidence="5">
    <location>
        <begin position="1"/>
        <end position="36"/>
    </location>
</feature>
<gene>
    <name evidence="7" type="ORF">D4739_10310</name>
</gene>
<dbReference type="PROSITE" id="PS50977">
    <property type="entry name" value="HTH_TETR_2"/>
    <property type="match status" value="1"/>
</dbReference>
<evidence type="ECO:0000256" key="4">
    <source>
        <dbReference type="PROSITE-ProRule" id="PRU00335"/>
    </source>
</evidence>
<organism evidence="7 8">
    <name type="scientific">Nocardioides cavernaquae</name>
    <dbReference type="NCBI Taxonomy" id="2321396"/>
    <lineage>
        <taxon>Bacteria</taxon>
        <taxon>Bacillati</taxon>
        <taxon>Actinomycetota</taxon>
        <taxon>Actinomycetes</taxon>
        <taxon>Propionibacteriales</taxon>
        <taxon>Nocardioidaceae</taxon>
        <taxon>Nocardioides</taxon>
    </lineage>
</organism>
<proteinExistence type="predicted"/>
<reference evidence="8" key="1">
    <citation type="submission" date="2018-09" db="EMBL/GenBank/DDBJ databases">
        <authorList>
            <person name="Zhu H."/>
        </authorList>
    </citation>
    <scope>NUCLEOTIDE SEQUENCE [LARGE SCALE GENOMIC DNA]</scope>
    <source>
        <strain evidence="8">K1W22B-1</strain>
    </source>
</reference>
<dbReference type="PANTHER" id="PTHR47506:SF3">
    <property type="entry name" value="HTH-TYPE TRANSCRIPTIONAL REGULATOR LMRA"/>
    <property type="match status" value="1"/>
</dbReference>
<feature type="domain" description="HTH tetR-type" evidence="6">
    <location>
        <begin position="31"/>
        <end position="91"/>
    </location>
</feature>
<evidence type="ECO:0000256" key="2">
    <source>
        <dbReference type="ARBA" id="ARBA00023125"/>
    </source>
</evidence>
<dbReference type="InterPro" id="IPR054156">
    <property type="entry name" value="YxaF_TetR_C"/>
</dbReference>
<dbReference type="SUPFAM" id="SSF46689">
    <property type="entry name" value="Homeodomain-like"/>
    <property type="match status" value="1"/>
</dbReference>
<dbReference type="InterPro" id="IPR036271">
    <property type="entry name" value="Tet_transcr_reg_TetR-rel_C_sf"/>
</dbReference>
<accession>A0A3A5HFK4</accession>
<dbReference type="PANTHER" id="PTHR47506">
    <property type="entry name" value="TRANSCRIPTIONAL REGULATORY PROTEIN"/>
    <property type="match status" value="1"/>
</dbReference>
<comment type="caution">
    <text evidence="7">The sequence shown here is derived from an EMBL/GenBank/DDBJ whole genome shotgun (WGS) entry which is preliminary data.</text>
</comment>
<dbReference type="SUPFAM" id="SSF48498">
    <property type="entry name" value="Tetracyclin repressor-like, C-terminal domain"/>
    <property type="match status" value="1"/>
</dbReference>
<evidence type="ECO:0000313" key="7">
    <source>
        <dbReference type="EMBL" id="RJS46567.1"/>
    </source>
</evidence>
<protein>
    <submittedName>
        <fullName evidence="7">TetR/AcrR family transcriptional regulator</fullName>
    </submittedName>
</protein>
<evidence type="ECO:0000256" key="5">
    <source>
        <dbReference type="SAM" id="MobiDB-lite"/>
    </source>
</evidence>
<feature type="compositionally biased region" description="Low complexity" evidence="5">
    <location>
        <begin position="1"/>
        <end position="29"/>
    </location>
</feature>
<keyword evidence="3" id="KW-0804">Transcription</keyword>
<evidence type="ECO:0000256" key="1">
    <source>
        <dbReference type="ARBA" id="ARBA00023015"/>
    </source>
</evidence>
<evidence type="ECO:0000256" key="3">
    <source>
        <dbReference type="ARBA" id="ARBA00023163"/>
    </source>
</evidence>
<evidence type="ECO:0000259" key="6">
    <source>
        <dbReference type="PROSITE" id="PS50977"/>
    </source>
</evidence>
<name>A0A3A5HFK4_9ACTN</name>
<dbReference type="Pfam" id="PF21993">
    <property type="entry name" value="TetR_C_13_2"/>
    <property type="match status" value="1"/>
</dbReference>
<dbReference type="InterPro" id="IPR001647">
    <property type="entry name" value="HTH_TetR"/>
</dbReference>
<dbReference type="InterPro" id="IPR009057">
    <property type="entry name" value="Homeodomain-like_sf"/>
</dbReference>
<dbReference type="OrthoDB" id="4567939at2"/>
<dbReference type="AlphaFoldDB" id="A0A3A5HFK4"/>
<dbReference type="Pfam" id="PF00440">
    <property type="entry name" value="TetR_N"/>
    <property type="match status" value="1"/>
</dbReference>
<dbReference type="GO" id="GO:0003677">
    <property type="term" value="F:DNA binding"/>
    <property type="evidence" value="ECO:0007669"/>
    <property type="project" value="UniProtKB-UniRule"/>
</dbReference>
<sequence>MSSSTSCATGSTASASAAGGSDSAMARSANPENRDRIVRTTRDLIRRNGVPGTTMLEVVKASGGSRGSLYHYFPGGRTEMVADAVRSAIDEYTAGIEYLATLPSVDAIPLMVEFWRAEAEASDYTAGCPIAAAALGGTSEPIPRQLAGDAFATWTDTLTRMLTNDGVPDERARPLATLALAAIEGAVILSLARKSSEPMELVATQLVSLVEAARA</sequence>
<feature type="DNA-binding region" description="H-T-H motif" evidence="4">
    <location>
        <begin position="54"/>
        <end position="73"/>
    </location>
</feature>
<dbReference type="Proteomes" id="UP000276542">
    <property type="component" value="Unassembled WGS sequence"/>
</dbReference>
<keyword evidence="1" id="KW-0805">Transcription regulation</keyword>
<evidence type="ECO:0000313" key="8">
    <source>
        <dbReference type="Proteomes" id="UP000276542"/>
    </source>
</evidence>
<keyword evidence="8" id="KW-1185">Reference proteome</keyword>